<dbReference type="EMBL" id="JARQZJ010000123">
    <property type="protein sequence ID" value="KAK9889530.1"/>
    <property type="molecule type" value="Genomic_DNA"/>
</dbReference>
<dbReference type="AlphaFoldDB" id="A0AAW1V7K3"/>
<evidence type="ECO:0000256" key="1">
    <source>
        <dbReference type="SAM" id="MobiDB-lite"/>
    </source>
</evidence>
<keyword evidence="3" id="KW-1185">Reference proteome</keyword>
<accession>A0AAW1V7K3</accession>
<reference evidence="2 3" key="1">
    <citation type="submission" date="2023-03" db="EMBL/GenBank/DDBJ databases">
        <title>Genome insight into feeding habits of ladybird beetles.</title>
        <authorList>
            <person name="Li H.-S."/>
            <person name="Huang Y.-H."/>
            <person name="Pang H."/>
        </authorList>
    </citation>
    <scope>NUCLEOTIDE SEQUENCE [LARGE SCALE GENOMIC DNA]</scope>
    <source>
        <strain evidence="2">SYSU_2023b</strain>
        <tissue evidence="2">Whole body</tissue>
    </source>
</reference>
<protein>
    <submittedName>
        <fullName evidence="2">Uncharacterized protein</fullName>
    </submittedName>
</protein>
<feature type="region of interest" description="Disordered" evidence="1">
    <location>
        <begin position="40"/>
        <end position="75"/>
    </location>
</feature>
<evidence type="ECO:0000313" key="2">
    <source>
        <dbReference type="EMBL" id="KAK9889530.1"/>
    </source>
</evidence>
<organism evidence="2 3">
    <name type="scientific">Henosepilachna vigintioctopunctata</name>
    <dbReference type="NCBI Taxonomy" id="420089"/>
    <lineage>
        <taxon>Eukaryota</taxon>
        <taxon>Metazoa</taxon>
        <taxon>Ecdysozoa</taxon>
        <taxon>Arthropoda</taxon>
        <taxon>Hexapoda</taxon>
        <taxon>Insecta</taxon>
        <taxon>Pterygota</taxon>
        <taxon>Neoptera</taxon>
        <taxon>Endopterygota</taxon>
        <taxon>Coleoptera</taxon>
        <taxon>Polyphaga</taxon>
        <taxon>Cucujiformia</taxon>
        <taxon>Coccinelloidea</taxon>
        <taxon>Coccinellidae</taxon>
        <taxon>Epilachninae</taxon>
        <taxon>Epilachnini</taxon>
        <taxon>Henosepilachna</taxon>
    </lineage>
</organism>
<comment type="caution">
    <text evidence="2">The sequence shown here is derived from an EMBL/GenBank/DDBJ whole genome shotgun (WGS) entry which is preliminary data.</text>
</comment>
<name>A0AAW1V7K3_9CUCU</name>
<sequence length="75" mass="8172">MRAFRVHGGVHGPSVDDLLVAGEHSDEDIVADCVIVLRTSTDKNEGDDGDIHPNGDNDLEKQPVPRKDTLNRNTP</sequence>
<proteinExistence type="predicted"/>
<evidence type="ECO:0000313" key="3">
    <source>
        <dbReference type="Proteomes" id="UP001431783"/>
    </source>
</evidence>
<dbReference type="Proteomes" id="UP001431783">
    <property type="component" value="Unassembled WGS sequence"/>
</dbReference>
<gene>
    <name evidence="2" type="ORF">WA026_006884</name>
</gene>